<keyword evidence="12 14" id="KW-0472">Membrane</keyword>
<keyword evidence="6 14" id="KW-0808">Transferase</keyword>
<dbReference type="AlphaFoldDB" id="A0A7M5XHM1"/>
<comment type="subcellular location">
    <subcellularLocation>
        <location evidence="1 14">Endoplasmic reticulum membrane</location>
        <topology evidence="1 14">Multi-pass membrane protein</topology>
    </subcellularLocation>
</comment>
<evidence type="ECO:0000256" key="13">
    <source>
        <dbReference type="ARBA" id="ARBA00023315"/>
    </source>
</evidence>
<dbReference type="InterPro" id="IPR007130">
    <property type="entry name" value="DAGAT"/>
</dbReference>
<reference evidence="15" key="1">
    <citation type="submission" date="2021-01" db="UniProtKB">
        <authorList>
            <consortium name="EnsemblMetazoa"/>
        </authorList>
    </citation>
    <scope>IDENTIFICATION</scope>
</reference>
<organism evidence="15 16">
    <name type="scientific">Clytia hemisphaerica</name>
    <dbReference type="NCBI Taxonomy" id="252671"/>
    <lineage>
        <taxon>Eukaryota</taxon>
        <taxon>Metazoa</taxon>
        <taxon>Cnidaria</taxon>
        <taxon>Hydrozoa</taxon>
        <taxon>Hydroidolina</taxon>
        <taxon>Leptothecata</taxon>
        <taxon>Obeliida</taxon>
        <taxon>Clytiidae</taxon>
        <taxon>Clytia</taxon>
    </lineage>
</organism>
<dbReference type="CDD" id="cd07987">
    <property type="entry name" value="LPLAT_MGAT-like"/>
    <property type="match status" value="1"/>
</dbReference>
<dbReference type="GO" id="GO:0019432">
    <property type="term" value="P:triglyceride biosynthetic process"/>
    <property type="evidence" value="ECO:0007669"/>
    <property type="project" value="TreeGrafter"/>
</dbReference>
<comment type="pathway">
    <text evidence="3">Lipid metabolism.</text>
</comment>
<evidence type="ECO:0000256" key="4">
    <source>
        <dbReference type="ARBA" id="ARBA00005420"/>
    </source>
</evidence>
<keyword evidence="5" id="KW-0444">Lipid biosynthesis</keyword>
<keyword evidence="7 14" id="KW-0812">Transmembrane</keyword>
<evidence type="ECO:0000256" key="3">
    <source>
        <dbReference type="ARBA" id="ARBA00005189"/>
    </source>
</evidence>
<dbReference type="RefSeq" id="XP_066925472.1">
    <property type="nucleotide sequence ID" value="XM_067069371.1"/>
</dbReference>
<dbReference type="GO" id="GO:0006071">
    <property type="term" value="P:glycerol metabolic process"/>
    <property type="evidence" value="ECO:0007669"/>
    <property type="project" value="UniProtKB-KW"/>
</dbReference>
<evidence type="ECO:0000256" key="1">
    <source>
        <dbReference type="ARBA" id="ARBA00004477"/>
    </source>
</evidence>
<comment type="pathway">
    <text evidence="2">Glycerolipid metabolism; triacylglycerol biosynthesis.</text>
</comment>
<evidence type="ECO:0000256" key="10">
    <source>
        <dbReference type="ARBA" id="ARBA00022989"/>
    </source>
</evidence>
<evidence type="ECO:0000256" key="12">
    <source>
        <dbReference type="ARBA" id="ARBA00023136"/>
    </source>
</evidence>
<dbReference type="PANTHER" id="PTHR12317:SF0">
    <property type="entry name" value="ACYLTRANSFERASE"/>
    <property type="match status" value="1"/>
</dbReference>
<proteinExistence type="inferred from homology"/>
<feature type="transmembrane region" description="Helical" evidence="14">
    <location>
        <begin position="49"/>
        <end position="69"/>
    </location>
</feature>
<dbReference type="EC" id="2.3.1.-" evidence="14"/>
<evidence type="ECO:0000256" key="2">
    <source>
        <dbReference type="ARBA" id="ARBA00004771"/>
    </source>
</evidence>
<keyword evidence="13" id="KW-0012">Acyltransferase</keyword>
<evidence type="ECO:0000256" key="9">
    <source>
        <dbReference type="ARBA" id="ARBA00022824"/>
    </source>
</evidence>
<dbReference type="PANTHER" id="PTHR12317">
    <property type="entry name" value="DIACYLGLYCEROL O-ACYLTRANSFERASE"/>
    <property type="match status" value="1"/>
</dbReference>
<evidence type="ECO:0000313" key="15">
    <source>
        <dbReference type="EnsemblMetazoa" id="CLYHEMP022059.1"/>
    </source>
</evidence>
<dbReference type="Proteomes" id="UP000594262">
    <property type="component" value="Unplaced"/>
</dbReference>
<protein>
    <recommendedName>
        <fullName evidence="14">Acyltransferase</fullName>
        <ecNumber evidence="14">2.3.1.-</ecNumber>
    </recommendedName>
</protein>
<keyword evidence="11" id="KW-0443">Lipid metabolism</keyword>
<keyword evidence="10 14" id="KW-1133">Transmembrane helix</keyword>
<accession>A0A7M5XHM1</accession>
<keyword evidence="9 14" id="KW-0256">Endoplasmic reticulum</keyword>
<dbReference type="GO" id="GO:0004144">
    <property type="term" value="F:diacylglycerol O-acyltransferase activity"/>
    <property type="evidence" value="ECO:0007669"/>
    <property type="project" value="TreeGrafter"/>
</dbReference>
<dbReference type="OrthoDB" id="264532at2759"/>
<comment type="similarity">
    <text evidence="4 14">Belongs to the diacylglycerol acyltransferase family.</text>
</comment>
<keyword evidence="16" id="KW-1185">Reference proteome</keyword>
<sequence length="335" mass="37740">MVLSVEFAPLFMPLSRRLQTMSVFCMSLFFAMGPLLGTISFIILMFSPLSLLAVIYITYYFLWDFDVSARGGRRFSLLRRLPVWNYFCQYFPIKLVKTAELPADRNYIFGYHPHGVISSGAFSSFATEGAGFSKLFPGIVPHLMTLKFNFRWPFHRDFLLGLGLNDVSKESINHVCTNQGTGNAAIIVIGGAAESLEAYPGSAKLKLKGRKGFVKLALKNGADLVPVYGFGENDLLCQAQHPWLRRLQEMIRSISGIAPVMFYGRGIFQYSFGLMPFRVPVNLVVGEPIPVTKSTEITQEMIDNLHTKYIDALTALYDQHKKKYSNHPDVELSFM</sequence>
<dbReference type="Pfam" id="PF03982">
    <property type="entry name" value="DAGAT"/>
    <property type="match status" value="1"/>
</dbReference>
<keyword evidence="8" id="KW-0319">Glycerol metabolism</keyword>
<evidence type="ECO:0000256" key="7">
    <source>
        <dbReference type="ARBA" id="ARBA00022692"/>
    </source>
</evidence>
<dbReference type="RefSeq" id="XP_066925473.1">
    <property type="nucleotide sequence ID" value="XM_067069372.1"/>
</dbReference>
<name>A0A7M5XHM1_9CNID</name>
<evidence type="ECO:0000256" key="5">
    <source>
        <dbReference type="ARBA" id="ARBA00022516"/>
    </source>
</evidence>
<evidence type="ECO:0000256" key="6">
    <source>
        <dbReference type="ARBA" id="ARBA00022679"/>
    </source>
</evidence>
<dbReference type="GeneID" id="136812846"/>
<evidence type="ECO:0000256" key="8">
    <source>
        <dbReference type="ARBA" id="ARBA00022798"/>
    </source>
</evidence>
<evidence type="ECO:0000256" key="14">
    <source>
        <dbReference type="RuleBase" id="RU367023"/>
    </source>
</evidence>
<evidence type="ECO:0000256" key="11">
    <source>
        <dbReference type="ARBA" id="ARBA00023098"/>
    </source>
</evidence>
<evidence type="ECO:0000313" key="16">
    <source>
        <dbReference type="Proteomes" id="UP000594262"/>
    </source>
</evidence>
<dbReference type="EnsemblMetazoa" id="CLYHEMT022059.1">
    <property type="protein sequence ID" value="CLYHEMP022059.1"/>
    <property type="gene ID" value="CLYHEMG022059"/>
</dbReference>
<dbReference type="SUPFAM" id="SSF69593">
    <property type="entry name" value="Glycerol-3-phosphate (1)-acyltransferase"/>
    <property type="match status" value="1"/>
</dbReference>
<dbReference type="GO" id="GO:0005789">
    <property type="term" value="C:endoplasmic reticulum membrane"/>
    <property type="evidence" value="ECO:0007669"/>
    <property type="project" value="UniProtKB-SubCell"/>
</dbReference>
<feature type="transmembrane region" description="Helical" evidence="14">
    <location>
        <begin position="21"/>
        <end position="43"/>
    </location>
</feature>